<reference evidence="4" key="1">
    <citation type="submission" date="2024-02" db="UniProtKB">
        <authorList>
            <consortium name="WormBaseParasite"/>
        </authorList>
    </citation>
    <scope>IDENTIFICATION</scope>
</reference>
<dbReference type="GO" id="GO:0016747">
    <property type="term" value="F:acyltransferase activity, transferring groups other than amino-acyl groups"/>
    <property type="evidence" value="ECO:0007669"/>
    <property type="project" value="InterPro"/>
</dbReference>
<keyword evidence="1" id="KW-0472">Membrane</keyword>
<keyword evidence="1" id="KW-1133">Transmembrane helix</keyword>
<feature type="transmembrane region" description="Helical" evidence="1">
    <location>
        <begin position="221"/>
        <end position="244"/>
    </location>
</feature>
<feature type="transmembrane region" description="Helical" evidence="1">
    <location>
        <begin position="286"/>
        <end position="303"/>
    </location>
</feature>
<dbReference type="GO" id="GO:0000271">
    <property type="term" value="P:polysaccharide biosynthetic process"/>
    <property type="evidence" value="ECO:0007669"/>
    <property type="project" value="TreeGrafter"/>
</dbReference>
<name>A0AAF3F7I1_9BILA</name>
<keyword evidence="3" id="KW-1185">Reference proteome</keyword>
<evidence type="ECO:0000313" key="4">
    <source>
        <dbReference type="WBParaSite" id="MBELARI_LOCUS2772"/>
    </source>
</evidence>
<feature type="transmembrane region" description="Helical" evidence="1">
    <location>
        <begin position="130"/>
        <end position="152"/>
    </location>
</feature>
<evidence type="ECO:0000313" key="3">
    <source>
        <dbReference type="Proteomes" id="UP000887575"/>
    </source>
</evidence>
<protein>
    <recommendedName>
        <fullName evidence="2">Acyltransferase 3 domain-containing protein</fullName>
    </recommendedName>
</protein>
<dbReference type="Pfam" id="PF01757">
    <property type="entry name" value="Acyl_transf_3"/>
    <property type="match status" value="1"/>
</dbReference>
<accession>A0AAF3F7I1</accession>
<feature type="transmembrane region" description="Helical" evidence="1">
    <location>
        <begin position="256"/>
        <end position="274"/>
    </location>
</feature>
<evidence type="ECO:0000256" key="1">
    <source>
        <dbReference type="SAM" id="Phobius"/>
    </source>
</evidence>
<dbReference type="PANTHER" id="PTHR23028">
    <property type="entry name" value="ACETYLTRANSFERASE"/>
    <property type="match status" value="1"/>
</dbReference>
<dbReference type="InterPro" id="IPR050879">
    <property type="entry name" value="Acyltransferase_3"/>
</dbReference>
<keyword evidence="1" id="KW-0812">Transmembrane</keyword>
<feature type="domain" description="Acyltransferase 3" evidence="2">
    <location>
        <begin position="13"/>
        <end position="177"/>
    </location>
</feature>
<evidence type="ECO:0000259" key="2">
    <source>
        <dbReference type="Pfam" id="PF01757"/>
    </source>
</evidence>
<dbReference type="GO" id="GO:0016020">
    <property type="term" value="C:membrane"/>
    <property type="evidence" value="ECO:0007669"/>
    <property type="project" value="TreeGrafter"/>
</dbReference>
<dbReference type="Proteomes" id="UP000887575">
    <property type="component" value="Unassembled WGS sequence"/>
</dbReference>
<feature type="transmembrane region" description="Helical" evidence="1">
    <location>
        <begin position="194"/>
        <end position="214"/>
    </location>
</feature>
<dbReference type="AlphaFoldDB" id="A0AAF3F7I1"/>
<dbReference type="InterPro" id="IPR002656">
    <property type="entry name" value="Acyl_transf_3_dom"/>
</dbReference>
<dbReference type="PANTHER" id="PTHR23028:SF53">
    <property type="entry name" value="ACYL_TRANSF_3 DOMAIN-CONTAINING PROTEIN"/>
    <property type="match status" value="1"/>
</dbReference>
<proteinExistence type="predicted"/>
<feature type="transmembrane region" description="Helical" evidence="1">
    <location>
        <begin position="78"/>
        <end position="97"/>
    </location>
</feature>
<organism evidence="3 4">
    <name type="scientific">Mesorhabditis belari</name>
    <dbReference type="NCBI Taxonomy" id="2138241"/>
    <lineage>
        <taxon>Eukaryota</taxon>
        <taxon>Metazoa</taxon>
        <taxon>Ecdysozoa</taxon>
        <taxon>Nematoda</taxon>
        <taxon>Chromadorea</taxon>
        <taxon>Rhabditida</taxon>
        <taxon>Rhabditina</taxon>
        <taxon>Rhabditomorpha</taxon>
        <taxon>Rhabditoidea</taxon>
        <taxon>Rhabditidae</taxon>
        <taxon>Mesorhabditinae</taxon>
        <taxon>Mesorhabditis</taxon>
    </lineage>
</organism>
<dbReference type="WBParaSite" id="MBELARI_LOCUS2772">
    <property type="protein sequence ID" value="MBELARI_LOCUS2772"/>
    <property type="gene ID" value="MBELARI_LOCUS2772"/>
</dbReference>
<sequence>MGALHRKENAKIGSIQCLRAFSILAVLQSHSNYGNRRGDLGVDIFFVISGYLMARILSKAPITSHTIKDFYTKRIKRIVPAYLVLLLLVLLFSRFTLDEEQRATLSMDSILCLGFVETIYTDNDYFSAVAHLWTVSIEMQYYLVAPLIYFFLSRFRFAKRIVFFYSLIKISLILHWVSVCSIFCFFISKDDETELDILIVNFSAAAIIIFSQIGSDLNHRLFHFIGDISYSLYLVHFPIFSYFYISELTFKAFSDFILATFLSFLVAIVFHYSLEKYFIRAPNRRTFIFIGLMYFVITLVLLYDYNEGILLTITRENGSFMFEE</sequence>
<feature type="transmembrane region" description="Helical" evidence="1">
    <location>
        <begin position="164"/>
        <end position="188"/>
    </location>
</feature>